<dbReference type="AlphaFoldDB" id="W4QC46"/>
<dbReference type="PROSITE" id="PS00211">
    <property type="entry name" value="ABC_TRANSPORTER_1"/>
    <property type="match status" value="1"/>
</dbReference>
<accession>W4QC46</accession>
<proteinExistence type="inferred from homology"/>
<evidence type="ECO:0000256" key="2">
    <source>
        <dbReference type="ARBA" id="ARBA00022448"/>
    </source>
</evidence>
<evidence type="ECO:0000313" key="7">
    <source>
        <dbReference type="Proteomes" id="UP000018895"/>
    </source>
</evidence>
<dbReference type="PROSITE" id="PS50893">
    <property type="entry name" value="ABC_TRANSPORTER_2"/>
    <property type="match status" value="1"/>
</dbReference>
<dbReference type="PANTHER" id="PTHR43335:SF2">
    <property type="entry name" value="ABC TRANSPORTER, ATP-BINDING PROTEIN"/>
    <property type="match status" value="1"/>
</dbReference>
<dbReference type="Proteomes" id="UP000018895">
    <property type="component" value="Unassembled WGS sequence"/>
</dbReference>
<dbReference type="Pfam" id="PF00005">
    <property type="entry name" value="ABC_tran"/>
    <property type="match status" value="1"/>
</dbReference>
<dbReference type="EMBL" id="BAUU01000005">
    <property type="protein sequence ID" value="GAE29605.1"/>
    <property type="molecule type" value="Genomic_DNA"/>
</dbReference>
<dbReference type="PANTHER" id="PTHR43335">
    <property type="entry name" value="ABC TRANSPORTER, ATP-BINDING PROTEIN"/>
    <property type="match status" value="1"/>
</dbReference>
<dbReference type="InterPro" id="IPR003439">
    <property type="entry name" value="ABC_transporter-like_ATP-bd"/>
</dbReference>
<dbReference type="Gene3D" id="3.40.50.300">
    <property type="entry name" value="P-loop containing nucleotide triphosphate hydrolases"/>
    <property type="match status" value="1"/>
</dbReference>
<comment type="caution">
    <text evidence="6">The sequence shown here is derived from an EMBL/GenBank/DDBJ whole genome shotgun (WGS) entry which is preliminary data.</text>
</comment>
<reference evidence="6" key="1">
    <citation type="journal article" date="2014" name="Genome Announc.">
        <title>Draft Genome Sequences of Three Alkaliphilic Bacillus Strains, Bacillus wakoensis JCM 9140T, Bacillus akibai JCM 9157T, and Bacillus hemicellulosilyticus JCM 9152T.</title>
        <authorList>
            <person name="Yuki M."/>
            <person name="Oshima K."/>
            <person name="Suda W."/>
            <person name="Oshida Y."/>
            <person name="Kitamura K."/>
            <person name="Iida T."/>
            <person name="Hattori M."/>
            <person name="Ohkuma M."/>
        </authorList>
    </citation>
    <scope>NUCLEOTIDE SEQUENCE [LARGE SCALE GENOMIC DNA]</scope>
    <source>
        <strain evidence="6">JCM 9152</strain>
    </source>
</reference>
<comment type="similarity">
    <text evidence="1">Belongs to the ABC transporter superfamily.</text>
</comment>
<keyword evidence="3" id="KW-0547">Nucleotide-binding</keyword>
<keyword evidence="7" id="KW-1185">Reference proteome</keyword>
<evidence type="ECO:0000256" key="1">
    <source>
        <dbReference type="ARBA" id="ARBA00005417"/>
    </source>
</evidence>
<dbReference type="RefSeq" id="WP_035341402.1">
    <property type="nucleotide sequence ID" value="NZ_BAUU01000005.1"/>
</dbReference>
<dbReference type="SUPFAM" id="SSF52540">
    <property type="entry name" value="P-loop containing nucleoside triphosphate hydrolases"/>
    <property type="match status" value="1"/>
</dbReference>
<gene>
    <name evidence="6" type="ORF">JCM9152_971</name>
</gene>
<protein>
    <submittedName>
        <fullName evidence="6">ABC transporter ATP-binding protein</fullName>
    </submittedName>
</protein>
<sequence length="292" mass="33588">MKLVFDNVAKKFKDTWAVEPFSAELTEGIYALLGPNGSGKTTLMRMIAHILKPTSGRILLDGKDISLLDEKYRDLLGYLPQDFGMYPHFTAERFLNYFASLKGLDKQETKEKVTEVLKLVNLEESRKKKVRTFSGGMKRRLGIAQALLNDPRIVVVDEPTAGLDPKERIRFRNLLSDISHERIVLLSTHIVSDIEYIANEIFIMEKGSLKQRSNVDGLLAEMDGKVWKVLMKQEELDSIQTHYKVGNIQRKEHEVEVRIVSDVQPFHHAKVVPPTLEDVYLYHFYEEDQENV</sequence>
<evidence type="ECO:0000256" key="3">
    <source>
        <dbReference type="ARBA" id="ARBA00022741"/>
    </source>
</evidence>
<dbReference type="InterPro" id="IPR017871">
    <property type="entry name" value="ABC_transporter-like_CS"/>
</dbReference>
<evidence type="ECO:0000256" key="4">
    <source>
        <dbReference type="ARBA" id="ARBA00022840"/>
    </source>
</evidence>
<dbReference type="CDD" id="cd03264">
    <property type="entry name" value="ABC_drug_resistance_like"/>
    <property type="match status" value="1"/>
</dbReference>
<dbReference type="OrthoDB" id="9804819at2"/>
<dbReference type="InterPro" id="IPR027417">
    <property type="entry name" value="P-loop_NTPase"/>
</dbReference>
<dbReference type="InterPro" id="IPR003593">
    <property type="entry name" value="AAA+_ATPase"/>
</dbReference>
<dbReference type="STRING" id="1236971.JCM9152_971"/>
<evidence type="ECO:0000259" key="5">
    <source>
        <dbReference type="PROSITE" id="PS50893"/>
    </source>
</evidence>
<dbReference type="GO" id="GO:0005524">
    <property type="term" value="F:ATP binding"/>
    <property type="evidence" value="ECO:0007669"/>
    <property type="project" value="UniProtKB-KW"/>
</dbReference>
<keyword evidence="4 6" id="KW-0067">ATP-binding</keyword>
<feature type="domain" description="ABC transporter" evidence="5">
    <location>
        <begin position="3"/>
        <end position="231"/>
    </location>
</feature>
<organism evidence="6 7">
    <name type="scientific">Halalkalibacter hemicellulosilyticusJCM 9152</name>
    <dbReference type="NCBI Taxonomy" id="1236971"/>
    <lineage>
        <taxon>Bacteria</taxon>
        <taxon>Bacillati</taxon>
        <taxon>Bacillota</taxon>
        <taxon>Bacilli</taxon>
        <taxon>Bacillales</taxon>
        <taxon>Bacillaceae</taxon>
        <taxon>Halalkalibacter</taxon>
    </lineage>
</organism>
<dbReference type="SMART" id="SM00382">
    <property type="entry name" value="AAA"/>
    <property type="match status" value="1"/>
</dbReference>
<dbReference type="GO" id="GO:0016887">
    <property type="term" value="F:ATP hydrolysis activity"/>
    <property type="evidence" value="ECO:0007669"/>
    <property type="project" value="InterPro"/>
</dbReference>
<keyword evidence="2" id="KW-0813">Transport</keyword>
<evidence type="ECO:0000313" key="6">
    <source>
        <dbReference type="EMBL" id="GAE29605.1"/>
    </source>
</evidence>
<name>W4QC46_9BACI</name>